<dbReference type="Pfam" id="PF03123">
    <property type="entry name" value="CAT_RBD"/>
    <property type="match status" value="1"/>
</dbReference>
<evidence type="ECO:0000313" key="4">
    <source>
        <dbReference type="Proteomes" id="UP001500187"/>
    </source>
</evidence>
<proteinExistence type="predicted"/>
<dbReference type="SMART" id="SM01061">
    <property type="entry name" value="CAT_RBD"/>
    <property type="match status" value="1"/>
</dbReference>
<dbReference type="PROSITE" id="PS51372">
    <property type="entry name" value="PRD_2"/>
    <property type="match status" value="2"/>
</dbReference>
<gene>
    <name evidence="3" type="ORF">GCM10023352_19430</name>
</gene>
<accession>A0ABP9BSB5</accession>
<evidence type="ECO:0000313" key="3">
    <source>
        <dbReference type="EMBL" id="GAA4799635.1"/>
    </source>
</evidence>
<dbReference type="PANTHER" id="PTHR30185">
    <property type="entry name" value="CRYPTIC BETA-GLUCOSIDE BGL OPERON ANTITERMINATOR"/>
    <property type="match status" value="1"/>
</dbReference>
<dbReference type="SUPFAM" id="SSF50151">
    <property type="entry name" value="SacY-like RNA-binding domain"/>
    <property type="match status" value="1"/>
</dbReference>
<dbReference type="InterPro" id="IPR036634">
    <property type="entry name" value="PRD_sf"/>
</dbReference>
<dbReference type="InterPro" id="IPR036650">
    <property type="entry name" value="CAT_RNA-bd_dom_sf"/>
</dbReference>
<sequence length="287" mass="31727">MRISRIYNNNVALAQTFSGEQMVVIGRGLAFGKRRGDLVDPTLVEQTFVPEAGTPDEKLSWSLAEIPSQILGVATDLESLVKSEGITISHSFIMPLADHLNYAVVRAREGIVVDYPLAVEVAQLYPQEVRFGRRALELVRERLGVNLPANEAIPLAMHLVNSQFATEDMSGTYRMTEIFSQIFGVISTGFGQPVDQSSMSAARFVTHLRYLFVRAAKGVDSEAEPSVPLLLETLKTAHPQAFACARKVLLILEIHLEQQLTDDELTYLTIHIARLAKDQYGSSSRVS</sequence>
<dbReference type="Gene3D" id="2.30.24.10">
    <property type="entry name" value="CAT RNA-binding domain"/>
    <property type="match status" value="1"/>
</dbReference>
<feature type="domain" description="PRD" evidence="2">
    <location>
        <begin position="65"/>
        <end position="169"/>
    </location>
</feature>
<reference evidence="4" key="1">
    <citation type="journal article" date="2019" name="Int. J. Syst. Evol. Microbiol.">
        <title>The Global Catalogue of Microorganisms (GCM) 10K type strain sequencing project: providing services to taxonomists for standard genome sequencing and annotation.</title>
        <authorList>
            <consortium name="The Broad Institute Genomics Platform"/>
            <consortium name="The Broad Institute Genome Sequencing Center for Infectious Disease"/>
            <person name="Wu L."/>
            <person name="Ma J."/>
        </authorList>
    </citation>
    <scope>NUCLEOTIDE SEQUENCE [LARGE SCALE GENOMIC DNA]</scope>
    <source>
        <strain evidence="4">JCM 18541</strain>
    </source>
</reference>
<dbReference type="RefSeq" id="WP_251380476.1">
    <property type="nucleotide sequence ID" value="NZ_BAABKP010000005.1"/>
</dbReference>
<feature type="domain" description="PRD" evidence="2">
    <location>
        <begin position="170"/>
        <end position="282"/>
    </location>
</feature>
<keyword evidence="4" id="KW-1185">Reference proteome</keyword>
<dbReference type="InterPro" id="IPR050661">
    <property type="entry name" value="BglG_antiterminators"/>
</dbReference>
<dbReference type="Gene3D" id="1.10.1790.10">
    <property type="entry name" value="PRD domain"/>
    <property type="match status" value="2"/>
</dbReference>
<dbReference type="InterPro" id="IPR011608">
    <property type="entry name" value="PRD"/>
</dbReference>
<evidence type="ECO:0000256" key="1">
    <source>
        <dbReference type="ARBA" id="ARBA00022737"/>
    </source>
</evidence>
<dbReference type="InterPro" id="IPR004341">
    <property type="entry name" value="CAT_RNA-bd_dom"/>
</dbReference>
<protein>
    <submittedName>
        <fullName evidence="3">PRD domain-containing protein</fullName>
    </submittedName>
</protein>
<keyword evidence="1" id="KW-0677">Repeat</keyword>
<evidence type="ECO:0000259" key="2">
    <source>
        <dbReference type="PROSITE" id="PS51372"/>
    </source>
</evidence>
<comment type="caution">
    <text evidence="3">The sequence shown here is derived from an EMBL/GenBank/DDBJ whole genome shotgun (WGS) entry which is preliminary data.</text>
</comment>
<dbReference type="EMBL" id="BAABKP010000005">
    <property type="protein sequence ID" value="GAA4799635.1"/>
    <property type="molecule type" value="Genomic_DNA"/>
</dbReference>
<dbReference type="Proteomes" id="UP001500187">
    <property type="component" value="Unassembled WGS sequence"/>
</dbReference>
<dbReference type="Pfam" id="PF00874">
    <property type="entry name" value="PRD"/>
    <property type="match status" value="2"/>
</dbReference>
<dbReference type="SUPFAM" id="SSF63520">
    <property type="entry name" value="PTS-regulatory domain, PRD"/>
    <property type="match status" value="2"/>
</dbReference>
<organism evidence="3 4">
    <name type="scientific">Rothia endophytica</name>
    <dbReference type="NCBI Taxonomy" id="1324766"/>
    <lineage>
        <taxon>Bacteria</taxon>
        <taxon>Bacillati</taxon>
        <taxon>Actinomycetota</taxon>
        <taxon>Actinomycetes</taxon>
        <taxon>Micrococcales</taxon>
        <taxon>Micrococcaceae</taxon>
        <taxon>Rothia</taxon>
    </lineage>
</organism>
<name>A0ABP9BSB5_9MICC</name>
<dbReference type="PANTHER" id="PTHR30185:SF15">
    <property type="entry name" value="CRYPTIC BETA-GLUCOSIDE BGL OPERON ANTITERMINATOR"/>
    <property type="match status" value="1"/>
</dbReference>